<evidence type="ECO:0000313" key="5">
    <source>
        <dbReference type="Proteomes" id="UP000287168"/>
    </source>
</evidence>
<keyword evidence="2" id="KW-0732">Signal</keyword>
<feature type="compositionally biased region" description="Low complexity" evidence="1">
    <location>
        <begin position="263"/>
        <end position="273"/>
    </location>
</feature>
<name>A0A3S3UDS8_9RHOB</name>
<feature type="region of interest" description="Disordered" evidence="1">
    <location>
        <begin position="259"/>
        <end position="295"/>
    </location>
</feature>
<reference evidence="4 5" key="1">
    <citation type="journal article" date="2015" name="Int. J. Syst. Evol. Microbiol.">
        <title>Gemmobacter intermedius sp. nov., isolated from a white stork (Ciconia ciconia).</title>
        <authorList>
            <person name="Kampfer P."/>
            <person name="Jerzak L."/>
            <person name="Wilharm G."/>
            <person name="Golke J."/>
            <person name="Busse H.J."/>
            <person name="Glaeser S.P."/>
        </authorList>
    </citation>
    <scope>NUCLEOTIDE SEQUENCE [LARGE SCALE GENOMIC DNA]</scope>
    <source>
        <strain evidence="4 5">119/4</strain>
    </source>
</reference>
<keyword evidence="5" id="KW-1185">Reference proteome</keyword>
<organism evidence="4 5">
    <name type="scientific">Falsigemmobacter intermedius</name>
    <dbReference type="NCBI Taxonomy" id="1553448"/>
    <lineage>
        <taxon>Bacteria</taxon>
        <taxon>Pseudomonadati</taxon>
        <taxon>Pseudomonadota</taxon>
        <taxon>Alphaproteobacteria</taxon>
        <taxon>Rhodobacterales</taxon>
        <taxon>Paracoccaceae</taxon>
        <taxon>Falsigemmobacter</taxon>
    </lineage>
</organism>
<feature type="chain" id="PRO_5018626093" evidence="2">
    <location>
        <begin position="25"/>
        <end position="295"/>
    </location>
</feature>
<dbReference type="PANTHER" id="PTHR30373:SF2">
    <property type="entry name" value="UPF0603 PROTEIN YGCG"/>
    <property type="match status" value="1"/>
</dbReference>
<dbReference type="OrthoDB" id="9810918at2"/>
<feature type="signal peptide" evidence="2">
    <location>
        <begin position="1"/>
        <end position="24"/>
    </location>
</feature>
<dbReference type="AlphaFoldDB" id="A0A3S3UDS8"/>
<dbReference type="InterPro" id="IPR007621">
    <property type="entry name" value="TPM_dom"/>
</dbReference>
<comment type="caution">
    <text evidence="4">The sequence shown here is derived from an EMBL/GenBank/DDBJ whole genome shotgun (WGS) entry which is preliminary data.</text>
</comment>
<accession>A0A3S3UDS8</accession>
<dbReference type="RefSeq" id="WP_128486760.1">
    <property type="nucleotide sequence ID" value="NZ_JBHLXB010000170.1"/>
</dbReference>
<dbReference type="PANTHER" id="PTHR30373">
    <property type="entry name" value="UPF0603 PROTEIN YGCG"/>
    <property type="match status" value="1"/>
</dbReference>
<evidence type="ECO:0000256" key="1">
    <source>
        <dbReference type="SAM" id="MobiDB-lite"/>
    </source>
</evidence>
<sequence>MKALRLMLSGGLLALLLLPLAALADLPAAEDFYVNDFADVLTLEEEAELRGRLTDLREETRIHGVVATLRSPIDYDGPTGLAAFATALFNDWGIGDRIRNDGFLILVATDTREIRIELGAGYEPVWDNRAQRVIDALMVPLLRDERYAEGLEAGVSGVADYIARPLSQGVSFTATEGMPDAPEENENDLVTFLTFMALIGGMVLYSNRAELGDALARHRPCPQCRARTIRTKAGRRPGEEVLSMRRFCSSCGWETWRALPDAGSGDQSSDRGSSSGGGGGFGGGSSSGGGASGRY</sequence>
<dbReference type="EMBL" id="SBLC01000003">
    <property type="protein sequence ID" value="RWY44398.1"/>
    <property type="molecule type" value="Genomic_DNA"/>
</dbReference>
<proteinExistence type="predicted"/>
<dbReference type="Pfam" id="PF04536">
    <property type="entry name" value="TPM_phosphatase"/>
    <property type="match status" value="1"/>
</dbReference>
<evidence type="ECO:0000259" key="3">
    <source>
        <dbReference type="Pfam" id="PF04536"/>
    </source>
</evidence>
<dbReference type="Proteomes" id="UP000287168">
    <property type="component" value="Unassembled WGS sequence"/>
</dbReference>
<feature type="compositionally biased region" description="Gly residues" evidence="1">
    <location>
        <begin position="274"/>
        <end position="295"/>
    </location>
</feature>
<evidence type="ECO:0000313" key="4">
    <source>
        <dbReference type="EMBL" id="RWY44398.1"/>
    </source>
</evidence>
<protein>
    <submittedName>
        <fullName evidence="4">TPM domain-containing protein</fullName>
    </submittedName>
</protein>
<gene>
    <name evidence="4" type="ORF">EP867_03220</name>
</gene>
<dbReference type="Gene3D" id="3.10.310.50">
    <property type="match status" value="1"/>
</dbReference>
<feature type="domain" description="TPM" evidence="3">
    <location>
        <begin position="34"/>
        <end position="160"/>
    </location>
</feature>
<evidence type="ECO:0000256" key="2">
    <source>
        <dbReference type="SAM" id="SignalP"/>
    </source>
</evidence>